<feature type="region of interest" description="Disordered" evidence="1">
    <location>
        <begin position="1"/>
        <end position="65"/>
    </location>
</feature>
<reference evidence="2 3" key="2">
    <citation type="journal article" date="2023" name="Mol. Biol. Evol.">
        <title>Genomics of Secondarily Temperate Adaptation in the Only Non-Antarctic Icefish.</title>
        <authorList>
            <person name="Rivera-Colon A.G."/>
            <person name="Rayamajhi N."/>
            <person name="Minhas B.F."/>
            <person name="Madrigal G."/>
            <person name="Bilyk K.T."/>
            <person name="Yoon V."/>
            <person name="Hune M."/>
            <person name="Gregory S."/>
            <person name="Cheng C.H.C."/>
            <person name="Catchen J.M."/>
        </authorList>
    </citation>
    <scope>NUCLEOTIDE SEQUENCE [LARGE SCALE GENOMIC DNA]</scope>
    <source>
        <strain evidence="2">JMC-PN-2008</strain>
    </source>
</reference>
<dbReference type="AlphaFoldDB" id="A0AAN7XB42"/>
<evidence type="ECO:0000313" key="3">
    <source>
        <dbReference type="Proteomes" id="UP001346869"/>
    </source>
</evidence>
<comment type="caution">
    <text evidence="2">The sequence shown here is derived from an EMBL/GenBank/DDBJ whole genome shotgun (WGS) entry which is preliminary data.</text>
</comment>
<accession>A0AAN7XB42</accession>
<gene>
    <name evidence="2" type="ORF">PBY51_010721</name>
</gene>
<reference evidence="2 3" key="1">
    <citation type="journal article" date="2023" name="Genes (Basel)">
        <title>Chromosome-Level Genome Assembly and Circadian Gene Repertoire of the Patagonia Blennie Eleginops maclovinus-The Closest Ancestral Proxy of Antarctic Cryonotothenioids.</title>
        <authorList>
            <person name="Cheng C.C."/>
            <person name="Rivera-Colon A.G."/>
            <person name="Minhas B.F."/>
            <person name="Wilson L."/>
            <person name="Rayamajhi N."/>
            <person name="Vargas-Chacoff L."/>
            <person name="Catchen J.M."/>
        </authorList>
    </citation>
    <scope>NUCLEOTIDE SEQUENCE [LARGE SCALE GENOMIC DNA]</scope>
    <source>
        <strain evidence="2">JMC-PN-2008</strain>
    </source>
</reference>
<dbReference type="EMBL" id="JAUZQC010000016">
    <property type="protein sequence ID" value="KAK5857475.1"/>
    <property type="molecule type" value="Genomic_DNA"/>
</dbReference>
<name>A0AAN7XB42_ELEMC</name>
<dbReference type="Proteomes" id="UP001346869">
    <property type="component" value="Unassembled WGS sequence"/>
</dbReference>
<evidence type="ECO:0000313" key="2">
    <source>
        <dbReference type="EMBL" id="KAK5857475.1"/>
    </source>
</evidence>
<proteinExistence type="predicted"/>
<evidence type="ECO:0000256" key="1">
    <source>
        <dbReference type="SAM" id="MobiDB-lite"/>
    </source>
</evidence>
<sequence length="94" mass="9697">MSNGNCGQQESSCNPLTGVDKMGGRKQPNVQRPSDGSIFGEGKGKGKGGGGGSSEQQLSSSTCGYATGLTVEETVTAQQENKRAGDELLELRQC</sequence>
<protein>
    <submittedName>
        <fullName evidence="2">Uncharacterized protein</fullName>
    </submittedName>
</protein>
<keyword evidence="3" id="KW-1185">Reference proteome</keyword>
<feature type="compositionally biased region" description="Polar residues" evidence="1">
    <location>
        <begin position="1"/>
        <end position="15"/>
    </location>
</feature>
<organism evidence="2 3">
    <name type="scientific">Eleginops maclovinus</name>
    <name type="common">Patagonian blennie</name>
    <name type="synonym">Eleginus maclovinus</name>
    <dbReference type="NCBI Taxonomy" id="56733"/>
    <lineage>
        <taxon>Eukaryota</taxon>
        <taxon>Metazoa</taxon>
        <taxon>Chordata</taxon>
        <taxon>Craniata</taxon>
        <taxon>Vertebrata</taxon>
        <taxon>Euteleostomi</taxon>
        <taxon>Actinopterygii</taxon>
        <taxon>Neopterygii</taxon>
        <taxon>Teleostei</taxon>
        <taxon>Neoteleostei</taxon>
        <taxon>Acanthomorphata</taxon>
        <taxon>Eupercaria</taxon>
        <taxon>Perciformes</taxon>
        <taxon>Notothenioidei</taxon>
        <taxon>Eleginopidae</taxon>
        <taxon>Eleginops</taxon>
    </lineage>
</organism>